<keyword evidence="2" id="KW-1185">Reference proteome</keyword>
<reference evidence="1 2" key="1">
    <citation type="submission" date="2019-05" db="EMBL/GenBank/DDBJ databases">
        <authorList>
            <person name="Chen C."/>
        </authorList>
    </citation>
    <scope>NUCLEOTIDE SEQUENCE [LARGE SCALE GENOMIC DNA]</scope>
    <source>
        <strain evidence="1 2">HB172198</strain>
    </source>
</reference>
<evidence type="ECO:0000313" key="1">
    <source>
        <dbReference type="EMBL" id="QCT01674.1"/>
    </source>
</evidence>
<gene>
    <name evidence="1" type="ORF">E6C60_0955</name>
</gene>
<dbReference type="AlphaFoldDB" id="A0A4V1G3M1"/>
<dbReference type="Proteomes" id="UP000300879">
    <property type="component" value="Chromosome"/>
</dbReference>
<organism evidence="1 2">
    <name type="scientific">Paenibacillus algicola</name>
    <dbReference type="NCBI Taxonomy" id="2565926"/>
    <lineage>
        <taxon>Bacteria</taxon>
        <taxon>Bacillati</taxon>
        <taxon>Bacillota</taxon>
        <taxon>Bacilli</taxon>
        <taxon>Bacillales</taxon>
        <taxon>Paenibacillaceae</taxon>
        <taxon>Paenibacillus</taxon>
    </lineage>
</organism>
<accession>A0A4V1G3M1</accession>
<dbReference type="EMBL" id="CP040396">
    <property type="protein sequence ID" value="QCT01674.1"/>
    <property type="molecule type" value="Genomic_DNA"/>
</dbReference>
<name>A0A4V1G3M1_9BACL</name>
<proteinExistence type="predicted"/>
<dbReference type="OrthoDB" id="2628322at2"/>
<dbReference type="RefSeq" id="WP_138224769.1">
    <property type="nucleotide sequence ID" value="NZ_CP040396.1"/>
</dbReference>
<dbReference type="KEGG" id="palo:E6C60_0955"/>
<evidence type="ECO:0000313" key="2">
    <source>
        <dbReference type="Proteomes" id="UP000300879"/>
    </source>
</evidence>
<protein>
    <submittedName>
        <fullName evidence="1">Uncharacterized protein</fullName>
    </submittedName>
</protein>
<sequence length="83" mass="9242">MDKQLKDFLGDLIVLIQEKYNDTLDVPADESDEDKSYRLGSNFAYYDVLDLVESQLLSQGIASDSLKKISPTLGEKIQAESGL</sequence>